<evidence type="ECO:0000313" key="6">
    <source>
        <dbReference type="EMBL" id="WUG99595.1"/>
    </source>
</evidence>
<comment type="subcellular location">
    <subcellularLocation>
        <location evidence="1">Cell envelope</location>
    </subcellularLocation>
</comment>
<comment type="similarity">
    <text evidence="2">Belongs to the bacterial solute-binding protein 2 family.</text>
</comment>
<evidence type="ECO:0000259" key="5">
    <source>
        <dbReference type="Pfam" id="PF13407"/>
    </source>
</evidence>
<feature type="compositionally biased region" description="Low complexity" evidence="4">
    <location>
        <begin position="20"/>
        <end position="31"/>
    </location>
</feature>
<proteinExistence type="inferred from homology"/>
<dbReference type="RefSeq" id="WP_328348423.1">
    <property type="nucleotide sequence ID" value="NZ_CP107906.1"/>
</dbReference>
<dbReference type="Pfam" id="PF13407">
    <property type="entry name" value="Peripla_BP_4"/>
    <property type="match status" value="1"/>
</dbReference>
<dbReference type="SUPFAM" id="SSF53822">
    <property type="entry name" value="Periplasmic binding protein-like I"/>
    <property type="match status" value="1"/>
</dbReference>
<dbReference type="InterPro" id="IPR028082">
    <property type="entry name" value="Peripla_BP_I"/>
</dbReference>
<dbReference type="PANTHER" id="PTHR46847">
    <property type="entry name" value="D-ALLOSE-BINDING PERIPLASMIC PROTEIN-RELATED"/>
    <property type="match status" value="1"/>
</dbReference>
<name>A0ABZ1P7M7_STRVL</name>
<keyword evidence="3" id="KW-0732">Signal</keyword>
<feature type="region of interest" description="Disordered" evidence="4">
    <location>
        <begin position="19"/>
        <end position="38"/>
    </location>
</feature>
<dbReference type="Proteomes" id="UP001341259">
    <property type="component" value="Chromosome"/>
</dbReference>
<feature type="domain" description="Periplasmic binding protein" evidence="5">
    <location>
        <begin position="89"/>
        <end position="343"/>
    </location>
</feature>
<keyword evidence="7" id="KW-1185">Reference proteome</keyword>
<organism evidence="6 7">
    <name type="scientific">Streptomyces violaceus</name>
    <name type="common">Streptomyces venezuelae</name>
    <dbReference type="NCBI Taxonomy" id="1936"/>
    <lineage>
        <taxon>Bacteria</taxon>
        <taxon>Bacillati</taxon>
        <taxon>Actinomycetota</taxon>
        <taxon>Actinomycetes</taxon>
        <taxon>Kitasatosporales</taxon>
        <taxon>Streptomycetaceae</taxon>
        <taxon>Streptomyces</taxon>
    </lineage>
</organism>
<sequence length="390" mass="42014">MTVLAVSTLLVLAGCATDEPTTGASGSPSAGTGSGTGEQSKFFVRADYDKQLALLDAAPTGPAGKPWEQALNPAMVETKKFTKPGPYKICFSNAGLNNPWRQVGFKTMQAEVDTHRGRISEFVHVDAEGKDQKQIADINDLLGKGCHALIVSPNTTATLTPAVKAACRKGLPVIVFDRGVDTTCPVTFINPIGGYGFGHVAAEFVTQEMKRGGKVLALRILPGVDVLETRWSAAKIAFDKAGVDVVGVEFTDGDPAKTKKIVNDYIQRHGTIDGVWMDAGAVAGAAVEAFEDAGKPVPPINGEDQLDFLKLWKDKKLTAIAPTYPTYQWRTPIIAALKILDGERVPNPWKLPQPTITQDNLHEYVDTAMPPLHYAMCGCTDLPGYPRRWK</sequence>
<evidence type="ECO:0000256" key="4">
    <source>
        <dbReference type="SAM" id="MobiDB-lite"/>
    </source>
</evidence>
<dbReference type="PANTHER" id="PTHR46847:SF1">
    <property type="entry name" value="D-ALLOSE-BINDING PERIPLASMIC PROTEIN-RELATED"/>
    <property type="match status" value="1"/>
</dbReference>
<dbReference type="EMBL" id="CP107906">
    <property type="protein sequence ID" value="WUG99595.1"/>
    <property type="molecule type" value="Genomic_DNA"/>
</dbReference>
<evidence type="ECO:0000256" key="3">
    <source>
        <dbReference type="ARBA" id="ARBA00022729"/>
    </source>
</evidence>
<reference evidence="6 7" key="1">
    <citation type="submission" date="2022-10" db="EMBL/GenBank/DDBJ databases">
        <title>The complete genomes of actinobacterial strains from the NBC collection.</title>
        <authorList>
            <person name="Joergensen T.S."/>
            <person name="Alvarez Arevalo M."/>
            <person name="Sterndorff E.B."/>
            <person name="Faurdal D."/>
            <person name="Vuksanovic O."/>
            <person name="Mourched A.-S."/>
            <person name="Charusanti P."/>
            <person name="Shaw S."/>
            <person name="Blin K."/>
            <person name="Weber T."/>
        </authorList>
    </citation>
    <scope>NUCLEOTIDE SEQUENCE [LARGE SCALE GENOMIC DNA]</scope>
    <source>
        <strain evidence="6 7">NBC_00456</strain>
    </source>
</reference>
<dbReference type="Gene3D" id="3.40.50.2300">
    <property type="match status" value="2"/>
</dbReference>
<protein>
    <submittedName>
        <fullName evidence="6">Substrate-binding domain-containing protein</fullName>
    </submittedName>
</protein>
<evidence type="ECO:0000313" key="7">
    <source>
        <dbReference type="Proteomes" id="UP001341259"/>
    </source>
</evidence>
<evidence type="ECO:0000256" key="2">
    <source>
        <dbReference type="ARBA" id="ARBA00007639"/>
    </source>
</evidence>
<accession>A0ABZ1P7M7</accession>
<gene>
    <name evidence="6" type="ORF">OHB29_40325</name>
</gene>
<evidence type="ECO:0000256" key="1">
    <source>
        <dbReference type="ARBA" id="ARBA00004196"/>
    </source>
</evidence>
<dbReference type="InterPro" id="IPR025997">
    <property type="entry name" value="SBP_2_dom"/>
</dbReference>